<organism evidence="2 3">
    <name type="scientific">Ambispora gerdemannii</name>
    <dbReference type="NCBI Taxonomy" id="144530"/>
    <lineage>
        <taxon>Eukaryota</taxon>
        <taxon>Fungi</taxon>
        <taxon>Fungi incertae sedis</taxon>
        <taxon>Mucoromycota</taxon>
        <taxon>Glomeromycotina</taxon>
        <taxon>Glomeromycetes</taxon>
        <taxon>Archaeosporales</taxon>
        <taxon>Ambisporaceae</taxon>
        <taxon>Ambispora</taxon>
    </lineage>
</organism>
<name>A0A9N9EWT1_9GLOM</name>
<dbReference type="EMBL" id="CAJVPL010000438">
    <property type="protein sequence ID" value="CAG8497227.1"/>
    <property type="molecule type" value="Genomic_DNA"/>
</dbReference>
<evidence type="ECO:0000313" key="2">
    <source>
        <dbReference type="EMBL" id="CAG8497227.1"/>
    </source>
</evidence>
<protein>
    <submittedName>
        <fullName evidence="2">7118_t:CDS:1</fullName>
    </submittedName>
</protein>
<feature type="non-terminal residue" evidence="2">
    <location>
        <position position="65"/>
    </location>
</feature>
<keyword evidence="3" id="KW-1185">Reference proteome</keyword>
<proteinExistence type="predicted"/>
<accession>A0A9N9EWT1</accession>
<dbReference type="Proteomes" id="UP000789831">
    <property type="component" value="Unassembled WGS sequence"/>
</dbReference>
<reference evidence="2" key="1">
    <citation type="submission" date="2021-06" db="EMBL/GenBank/DDBJ databases">
        <authorList>
            <person name="Kallberg Y."/>
            <person name="Tangrot J."/>
            <person name="Rosling A."/>
        </authorList>
    </citation>
    <scope>NUCLEOTIDE SEQUENCE</scope>
    <source>
        <strain evidence="2">MT106</strain>
    </source>
</reference>
<comment type="caution">
    <text evidence="2">The sequence shown here is derived from an EMBL/GenBank/DDBJ whole genome shotgun (WGS) entry which is preliminary data.</text>
</comment>
<feature type="region of interest" description="Disordered" evidence="1">
    <location>
        <begin position="12"/>
        <end position="39"/>
    </location>
</feature>
<gene>
    <name evidence="2" type="ORF">AGERDE_LOCUS4061</name>
</gene>
<feature type="compositionally biased region" description="Polar residues" evidence="1">
    <location>
        <begin position="21"/>
        <end position="30"/>
    </location>
</feature>
<sequence length="65" mass="7606">MEQDNEEWIILREYPDENATDNDGNSQDSETSNEEINGDYREISSYRKINKMADINNLIEALTHL</sequence>
<evidence type="ECO:0000256" key="1">
    <source>
        <dbReference type="SAM" id="MobiDB-lite"/>
    </source>
</evidence>
<dbReference type="AlphaFoldDB" id="A0A9N9EWT1"/>
<evidence type="ECO:0000313" key="3">
    <source>
        <dbReference type="Proteomes" id="UP000789831"/>
    </source>
</evidence>